<protein>
    <submittedName>
        <fullName evidence="1">Uncharacterized protein</fullName>
    </submittedName>
</protein>
<dbReference type="eggNOG" id="ENOG5032ZNP">
    <property type="taxonomic scope" value="Bacteria"/>
</dbReference>
<accession>H8FVQ3</accession>
<evidence type="ECO:0000313" key="1">
    <source>
        <dbReference type="EMBL" id="CCG42441.1"/>
    </source>
</evidence>
<reference evidence="1 2" key="1">
    <citation type="journal article" date="2012" name="J. Bacteriol.">
        <title>Draft Genome Sequence of the Purple Photosynthetic Bacterium Phaeospirillum molischianum DSM120, a Particularly Versatile Bacterium.</title>
        <authorList>
            <person name="Duquesne K."/>
            <person name="Prima V."/>
            <person name="Ji B."/>
            <person name="Rouy Z."/>
            <person name="Medigue C."/>
            <person name="Talla E."/>
            <person name="Sturgis J.N."/>
        </authorList>
    </citation>
    <scope>NUCLEOTIDE SEQUENCE [LARGE SCALE GENOMIC DNA]</scope>
    <source>
        <strain evidence="2">DSM120</strain>
    </source>
</reference>
<dbReference type="STRING" id="1150626.PHAMO_40002"/>
<evidence type="ECO:0000313" key="2">
    <source>
        <dbReference type="Proteomes" id="UP000004169"/>
    </source>
</evidence>
<proteinExistence type="predicted"/>
<dbReference type="AlphaFoldDB" id="H8FVQ3"/>
<dbReference type="EMBL" id="CAHP01000034">
    <property type="protein sequence ID" value="CCG42441.1"/>
    <property type="molecule type" value="Genomic_DNA"/>
</dbReference>
<sequence length="120" mass="12861">MPATAPLATDGIDESWDLARYAGWLRIAHHIPGRIRLKLAAEGQGSLNDVLADVKRFVATASTAPGIRAVSLNLLARSCLVEYDPKQIAPAAWTDLIDGTRSAEALALTHRLVGTDRHPA</sequence>
<comment type="caution">
    <text evidence="1">The sequence shown here is derived from an EMBL/GenBank/DDBJ whole genome shotgun (WGS) entry which is preliminary data.</text>
</comment>
<gene>
    <name evidence="1" type="ORF">PHAMO_40002</name>
</gene>
<organism evidence="1 2">
    <name type="scientific">Magnetospirillum molischianum DSM 120</name>
    <dbReference type="NCBI Taxonomy" id="1150626"/>
    <lineage>
        <taxon>Bacteria</taxon>
        <taxon>Pseudomonadati</taxon>
        <taxon>Pseudomonadota</taxon>
        <taxon>Alphaproteobacteria</taxon>
        <taxon>Rhodospirillales</taxon>
        <taxon>Rhodospirillaceae</taxon>
        <taxon>Magnetospirillum</taxon>
    </lineage>
</organism>
<dbReference type="Proteomes" id="UP000004169">
    <property type="component" value="Unassembled WGS sequence"/>
</dbReference>
<keyword evidence="2" id="KW-1185">Reference proteome</keyword>
<dbReference type="RefSeq" id="WP_002730126.1">
    <property type="nucleotide sequence ID" value="NZ_CAHP01000034.1"/>
</dbReference>
<name>H8FVQ3_MAGML</name>